<keyword evidence="9" id="KW-1185">Reference proteome</keyword>
<gene>
    <name evidence="8" type="ORF">FHS82_000040</name>
</gene>
<dbReference type="InterPro" id="IPR001155">
    <property type="entry name" value="OxRdtase_FMN_N"/>
</dbReference>
<sequence>MSTTIQCRASRPASDNSPMLFTPYRVRDVVFPNRLVLAPMQMYVAGPDGKLNDWHFQHLARFATGGFGTVMTEALMVEARGRNTYGDCGIWDDGHVAPLRRLVDFLHAQGTLAAAQLHHAGPKASRQRPWEGRGPLGEAEAARGEPAWQPVAAAMNKTLDNWHEPRMATVDDIREIVAAYGQGARRADEAGFDVLDIHAAHGYLIHSFLSPVNNDRTDAYGGSREGRMRLALEIAEELRKYWPAGKPLFFRLSCVDWRPDLDNREDGWTLEDSVVLARELKARGVDVIDCSSGGIRSASSGTDFLLKRQPLRKGHQVPYADRIRRDAEIPTMAVGVILDGPQAEAILQAGKADLIAIGREALVDPHWALNAARALNVENPWSMWPASYGWWLKMREDIGIAD</sequence>
<evidence type="ECO:0000256" key="6">
    <source>
        <dbReference type="SAM" id="MobiDB-lite"/>
    </source>
</evidence>
<evidence type="ECO:0000256" key="5">
    <source>
        <dbReference type="ARBA" id="ARBA00023002"/>
    </source>
</evidence>
<name>A0ABX0UTD5_9HYPH</name>
<evidence type="ECO:0000256" key="2">
    <source>
        <dbReference type="ARBA" id="ARBA00022630"/>
    </source>
</evidence>
<dbReference type="Gene3D" id="3.20.20.70">
    <property type="entry name" value="Aldolase class I"/>
    <property type="match status" value="1"/>
</dbReference>
<keyword evidence="3" id="KW-0288">FMN</keyword>
<dbReference type="CDD" id="cd02932">
    <property type="entry name" value="OYE_YqiM_FMN"/>
    <property type="match status" value="1"/>
</dbReference>
<evidence type="ECO:0000313" key="9">
    <source>
        <dbReference type="Proteomes" id="UP001429580"/>
    </source>
</evidence>
<comment type="caution">
    <text evidence="8">The sequence shown here is derived from an EMBL/GenBank/DDBJ whole genome shotgun (WGS) entry which is preliminary data.</text>
</comment>
<keyword evidence="5" id="KW-0560">Oxidoreductase</keyword>
<feature type="region of interest" description="Disordered" evidence="6">
    <location>
        <begin position="117"/>
        <end position="138"/>
    </location>
</feature>
<accession>A0ABX0UTD5</accession>
<evidence type="ECO:0000259" key="7">
    <source>
        <dbReference type="Pfam" id="PF00724"/>
    </source>
</evidence>
<evidence type="ECO:0000256" key="1">
    <source>
        <dbReference type="ARBA" id="ARBA00001917"/>
    </source>
</evidence>
<proteinExistence type="predicted"/>
<dbReference type="PANTHER" id="PTHR43303">
    <property type="entry name" value="NADPH DEHYDROGENASE C23G7.10C-RELATED"/>
    <property type="match status" value="1"/>
</dbReference>
<dbReference type="SUPFAM" id="SSF51395">
    <property type="entry name" value="FMN-linked oxidoreductases"/>
    <property type="match status" value="1"/>
</dbReference>
<feature type="domain" description="NADH:flavin oxidoreductase/NADH oxidase N-terminal" evidence="7">
    <location>
        <begin position="20"/>
        <end position="376"/>
    </location>
</feature>
<organism evidence="8 9">
    <name type="scientific">Pseudochelatococcus lubricantis</name>
    <dbReference type="NCBI Taxonomy" id="1538102"/>
    <lineage>
        <taxon>Bacteria</taxon>
        <taxon>Pseudomonadati</taxon>
        <taxon>Pseudomonadota</taxon>
        <taxon>Alphaproteobacteria</taxon>
        <taxon>Hyphomicrobiales</taxon>
        <taxon>Chelatococcaceae</taxon>
        <taxon>Pseudochelatococcus</taxon>
    </lineage>
</organism>
<evidence type="ECO:0000256" key="4">
    <source>
        <dbReference type="ARBA" id="ARBA00022857"/>
    </source>
</evidence>
<comment type="cofactor">
    <cofactor evidence="1">
        <name>FMN</name>
        <dbReference type="ChEBI" id="CHEBI:58210"/>
    </cofactor>
</comment>
<dbReference type="Pfam" id="PF00724">
    <property type="entry name" value="Oxidored_FMN"/>
    <property type="match status" value="1"/>
</dbReference>
<dbReference type="InterPro" id="IPR013785">
    <property type="entry name" value="Aldolase_TIM"/>
</dbReference>
<dbReference type="InterPro" id="IPR044152">
    <property type="entry name" value="YqjM-like"/>
</dbReference>
<dbReference type="RefSeq" id="WP_166947525.1">
    <property type="nucleotide sequence ID" value="NZ_JAASQI010000001.1"/>
</dbReference>
<evidence type="ECO:0000313" key="8">
    <source>
        <dbReference type="EMBL" id="NIJ56227.1"/>
    </source>
</evidence>
<dbReference type="PANTHER" id="PTHR43303:SF4">
    <property type="entry name" value="NADPH DEHYDROGENASE C23G7.10C-RELATED"/>
    <property type="match status" value="1"/>
</dbReference>
<evidence type="ECO:0000256" key="3">
    <source>
        <dbReference type="ARBA" id="ARBA00022643"/>
    </source>
</evidence>
<keyword evidence="4" id="KW-0521">NADP</keyword>
<dbReference type="EMBL" id="JAASQI010000001">
    <property type="protein sequence ID" value="NIJ56227.1"/>
    <property type="molecule type" value="Genomic_DNA"/>
</dbReference>
<dbReference type="Proteomes" id="UP001429580">
    <property type="component" value="Unassembled WGS sequence"/>
</dbReference>
<keyword evidence="2" id="KW-0285">Flavoprotein</keyword>
<reference evidence="8 9" key="1">
    <citation type="submission" date="2020-03" db="EMBL/GenBank/DDBJ databases">
        <title>Genomic Encyclopedia of Type Strains, Phase IV (KMG-IV): sequencing the most valuable type-strain genomes for metagenomic binning, comparative biology and taxonomic classification.</title>
        <authorList>
            <person name="Goeker M."/>
        </authorList>
    </citation>
    <scope>NUCLEOTIDE SEQUENCE [LARGE SCALE GENOMIC DNA]</scope>
    <source>
        <strain evidence="8 9">DSM 103870</strain>
    </source>
</reference>
<protein>
    <submittedName>
        <fullName evidence="8">2,4-dienoyl-CoA reductase-like NADH-dependent reductase (Old Yellow Enzyme family)</fullName>
    </submittedName>
</protein>